<keyword evidence="5" id="KW-1185">Reference proteome</keyword>
<dbReference type="GO" id="GO:0005737">
    <property type="term" value="C:cytoplasm"/>
    <property type="evidence" value="ECO:0007669"/>
    <property type="project" value="TreeGrafter"/>
</dbReference>
<dbReference type="AlphaFoldDB" id="A0AAN9AIR4"/>
<evidence type="ECO:0000256" key="1">
    <source>
        <dbReference type="SAM" id="MobiDB-lite"/>
    </source>
</evidence>
<dbReference type="InterPro" id="IPR036249">
    <property type="entry name" value="Thioredoxin-like_sf"/>
</dbReference>
<dbReference type="GO" id="GO:0015035">
    <property type="term" value="F:protein-disulfide reductase activity"/>
    <property type="evidence" value="ECO:0007669"/>
    <property type="project" value="TreeGrafter"/>
</dbReference>
<dbReference type="SUPFAM" id="SSF52833">
    <property type="entry name" value="Thioredoxin-like"/>
    <property type="match status" value="1"/>
</dbReference>
<reference evidence="4 5" key="1">
    <citation type="submission" date="2024-02" db="EMBL/GenBank/DDBJ databases">
        <title>Chromosome-scale genome assembly of the rough periwinkle Littorina saxatilis.</title>
        <authorList>
            <person name="De Jode A."/>
            <person name="Faria R."/>
            <person name="Formenti G."/>
            <person name="Sims Y."/>
            <person name="Smith T.P."/>
            <person name="Tracey A."/>
            <person name="Wood J.M.D."/>
            <person name="Zagrodzka Z.B."/>
            <person name="Johannesson K."/>
            <person name="Butlin R.K."/>
            <person name="Leder E.H."/>
        </authorList>
    </citation>
    <scope>NUCLEOTIDE SEQUENCE [LARGE SCALE GENOMIC DNA]</scope>
    <source>
        <strain evidence="4">Snail1</strain>
        <tissue evidence="4">Muscle</tissue>
    </source>
</reference>
<dbReference type="EMBL" id="JBAMIC010004070">
    <property type="protein sequence ID" value="KAK7087667.1"/>
    <property type="molecule type" value="Genomic_DNA"/>
</dbReference>
<keyword evidence="2" id="KW-1133">Transmembrane helix</keyword>
<organism evidence="4 5">
    <name type="scientific">Littorina saxatilis</name>
    <dbReference type="NCBI Taxonomy" id="31220"/>
    <lineage>
        <taxon>Eukaryota</taxon>
        <taxon>Metazoa</taxon>
        <taxon>Spiralia</taxon>
        <taxon>Lophotrochozoa</taxon>
        <taxon>Mollusca</taxon>
        <taxon>Gastropoda</taxon>
        <taxon>Caenogastropoda</taxon>
        <taxon>Littorinimorpha</taxon>
        <taxon>Littorinoidea</taxon>
        <taxon>Littorinidae</taxon>
        <taxon>Littorina</taxon>
    </lineage>
</organism>
<gene>
    <name evidence="4" type="ORF">V1264_021686</name>
</gene>
<comment type="caution">
    <text evidence="4">The sequence shown here is derived from an EMBL/GenBank/DDBJ whole genome shotgun (WGS) entry which is preliminary data.</text>
</comment>
<dbReference type="InterPro" id="IPR013766">
    <property type="entry name" value="Thioredoxin_domain"/>
</dbReference>
<evidence type="ECO:0000313" key="4">
    <source>
        <dbReference type="EMBL" id="KAK7087667.1"/>
    </source>
</evidence>
<proteinExistence type="predicted"/>
<dbReference type="PANTHER" id="PTHR45663:SF44">
    <property type="entry name" value="OS01G0200400 PROTEIN"/>
    <property type="match status" value="1"/>
</dbReference>
<dbReference type="Pfam" id="PF00085">
    <property type="entry name" value="Thioredoxin"/>
    <property type="match status" value="1"/>
</dbReference>
<feature type="region of interest" description="Disordered" evidence="1">
    <location>
        <begin position="250"/>
        <end position="270"/>
    </location>
</feature>
<feature type="transmembrane region" description="Helical" evidence="2">
    <location>
        <begin position="93"/>
        <end position="110"/>
    </location>
</feature>
<dbReference type="Gene3D" id="3.40.30.10">
    <property type="entry name" value="Glutaredoxin"/>
    <property type="match status" value="1"/>
</dbReference>
<dbReference type="Proteomes" id="UP001374579">
    <property type="component" value="Unassembled WGS sequence"/>
</dbReference>
<evidence type="ECO:0000313" key="5">
    <source>
        <dbReference type="Proteomes" id="UP001374579"/>
    </source>
</evidence>
<keyword evidence="2" id="KW-0472">Membrane</keyword>
<evidence type="ECO:0000256" key="2">
    <source>
        <dbReference type="SAM" id="Phobius"/>
    </source>
</evidence>
<dbReference type="PANTHER" id="PTHR45663">
    <property type="entry name" value="GEO12009P1"/>
    <property type="match status" value="1"/>
</dbReference>
<evidence type="ECO:0000259" key="3">
    <source>
        <dbReference type="PROSITE" id="PS51352"/>
    </source>
</evidence>
<dbReference type="PROSITE" id="PS51352">
    <property type="entry name" value="THIOREDOXIN_2"/>
    <property type="match status" value="1"/>
</dbReference>
<name>A0AAN9AIR4_9CAEN</name>
<accession>A0AAN9AIR4</accession>
<keyword evidence="2" id="KW-0812">Transmembrane</keyword>
<feature type="domain" description="Thioredoxin" evidence="3">
    <location>
        <begin position="100"/>
        <end position="262"/>
    </location>
</feature>
<protein>
    <recommendedName>
        <fullName evidence="3">Thioredoxin domain-containing protein</fullName>
    </recommendedName>
</protein>
<feature type="transmembrane region" description="Helical" evidence="2">
    <location>
        <begin position="15"/>
        <end position="39"/>
    </location>
</feature>
<feature type="compositionally biased region" description="Basic and acidic residues" evidence="1">
    <location>
        <begin position="256"/>
        <end position="270"/>
    </location>
</feature>
<sequence>MAVLESLKPFLRAHYITNVLLAISFFIFKTLPGVCDVLFEDCRLELREWEWLTFLGCIIVLKNRKQANLTSYVNTACMFAKVLNLILFFKHNLAYGILYFFVGLLHFIFLPRPVYDGPENVVYFRGPNLQDELERDRRISWVITFYAAWSPQCLTFAPTFAEISAEYSLDNLKFGKIDASRYPLVAEKFGIDCSTWSKQLPTVVLFQEGKEKIRRPTGTKKTTLKFLFTKENVIRDMELNEVYGQCKKNPLHRRKEKDAVEEPAETKKDK</sequence>